<dbReference type="AlphaFoldDB" id="A0AAV4ELY8"/>
<sequence>MGTYRVARNTAVEIDGKPAAASAAAVVRMTEGSTRSGRVKLKGIRKGGLDRCKDRLSGASGNRQMDSRLSKESGLVKWSSRREELWMTSAVSDMSVNMKPLTMSARDSSSPLYAWIVDGFRRLSARETESAKSLRLLLIVMQSRPLDMKLKNSLMIGQMDVPLEDKLVSVVYGTDMVNTNMVHFACSQKETAQEWAEELLKYSINLLALNSSALTYLDKLFTRFQLVLNNEGKVSMKKKVYSESKSKSCLGNQM</sequence>
<evidence type="ECO:0000259" key="1">
    <source>
        <dbReference type="Pfam" id="PF17787"/>
    </source>
</evidence>
<name>A0AAV4ELY8_9GAST</name>
<comment type="caution">
    <text evidence="2">The sequence shown here is derived from an EMBL/GenBank/DDBJ whole genome shotgun (WGS) entry which is preliminary data.</text>
</comment>
<keyword evidence="3" id="KW-1185">Reference proteome</keyword>
<feature type="domain" description="PLC-beta PH" evidence="1">
    <location>
        <begin position="145"/>
        <end position="210"/>
    </location>
</feature>
<dbReference type="Gene3D" id="2.30.29.240">
    <property type="match status" value="1"/>
</dbReference>
<evidence type="ECO:0000313" key="2">
    <source>
        <dbReference type="EMBL" id="GFR61771.1"/>
    </source>
</evidence>
<dbReference type="InterPro" id="IPR037862">
    <property type="entry name" value="PLC-beta_PH"/>
</dbReference>
<dbReference type="EMBL" id="BMAT01000211">
    <property type="protein sequence ID" value="GFR61771.1"/>
    <property type="molecule type" value="Genomic_DNA"/>
</dbReference>
<reference evidence="2 3" key="1">
    <citation type="journal article" date="2021" name="Elife">
        <title>Chloroplast acquisition without the gene transfer in kleptoplastic sea slugs, Plakobranchus ocellatus.</title>
        <authorList>
            <person name="Maeda T."/>
            <person name="Takahashi S."/>
            <person name="Yoshida T."/>
            <person name="Shimamura S."/>
            <person name="Takaki Y."/>
            <person name="Nagai Y."/>
            <person name="Toyoda A."/>
            <person name="Suzuki Y."/>
            <person name="Arimoto A."/>
            <person name="Ishii H."/>
            <person name="Satoh N."/>
            <person name="Nishiyama T."/>
            <person name="Hasebe M."/>
            <person name="Maruyama T."/>
            <person name="Minagawa J."/>
            <person name="Obokata J."/>
            <person name="Shigenobu S."/>
        </authorList>
    </citation>
    <scope>NUCLEOTIDE SEQUENCE [LARGE SCALE GENOMIC DNA]</scope>
</reference>
<proteinExistence type="predicted"/>
<evidence type="ECO:0000313" key="3">
    <source>
        <dbReference type="Proteomes" id="UP000762676"/>
    </source>
</evidence>
<accession>A0AAV4ELY8</accession>
<gene>
    <name evidence="2" type="ORF">ElyMa_000112300</name>
</gene>
<organism evidence="2 3">
    <name type="scientific">Elysia marginata</name>
    <dbReference type="NCBI Taxonomy" id="1093978"/>
    <lineage>
        <taxon>Eukaryota</taxon>
        <taxon>Metazoa</taxon>
        <taxon>Spiralia</taxon>
        <taxon>Lophotrochozoa</taxon>
        <taxon>Mollusca</taxon>
        <taxon>Gastropoda</taxon>
        <taxon>Heterobranchia</taxon>
        <taxon>Euthyneura</taxon>
        <taxon>Panpulmonata</taxon>
        <taxon>Sacoglossa</taxon>
        <taxon>Placobranchoidea</taxon>
        <taxon>Plakobranchidae</taxon>
        <taxon>Elysia</taxon>
    </lineage>
</organism>
<dbReference type="Proteomes" id="UP000762676">
    <property type="component" value="Unassembled WGS sequence"/>
</dbReference>
<protein>
    <submittedName>
        <fullName evidence="2">1-phosphatidylinositol 4,5-bisphosphate phosphodiesterase beta-1-like</fullName>
    </submittedName>
</protein>
<dbReference type="Pfam" id="PF17787">
    <property type="entry name" value="PH_14"/>
    <property type="match status" value="1"/>
</dbReference>
<dbReference type="SUPFAM" id="SSF50729">
    <property type="entry name" value="PH domain-like"/>
    <property type="match status" value="1"/>
</dbReference>